<name>A0A8S5N3X5_9CAUD</name>
<protein>
    <submittedName>
        <fullName evidence="2">Uncharacterized protein</fullName>
    </submittedName>
</protein>
<accession>A0A8S5N3X5</accession>
<feature type="transmembrane region" description="Helical" evidence="1">
    <location>
        <begin position="270"/>
        <end position="289"/>
    </location>
</feature>
<keyword evidence="1" id="KW-0472">Membrane</keyword>
<reference evidence="2" key="1">
    <citation type="journal article" date="2021" name="Proc. Natl. Acad. Sci. U.S.A.">
        <title>A Catalog of Tens of Thousands of Viruses from Human Metagenomes Reveals Hidden Associations with Chronic Diseases.</title>
        <authorList>
            <person name="Tisza M.J."/>
            <person name="Buck C.B."/>
        </authorList>
    </citation>
    <scope>NUCLEOTIDE SEQUENCE</scope>
    <source>
        <strain evidence="2">CtiJY10</strain>
    </source>
</reference>
<proteinExistence type="predicted"/>
<evidence type="ECO:0000313" key="2">
    <source>
        <dbReference type="EMBL" id="DAD89373.1"/>
    </source>
</evidence>
<keyword evidence="1" id="KW-1133">Transmembrane helix</keyword>
<evidence type="ECO:0000256" key="1">
    <source>
        <dbReference type="SAM" id="Phobius"/>
    </source>
</evidence>
<keyword evidence="1" id="KW-0812">Transmembrane</keyword>
<organism evidence="2">
    <name type="scientific">Podoviridae sp. ctiJY10</name>
    <dbReference type="NCBI Taxonomy" id="2826572"/>
    <lineage>
        <taxon>Viruses</taxon>
        <taxon>Duplodnaviria</taxon>
        <taxon>Heunggongvirae</taxon>
        <taxon>Uroviricota</taxon>
        <taxon>Caudoviricetes</taxon>
    </lineage>
</organism>
<dbReference type="EMBL" id="BK015060">
    <property type="protein sequence ID" value="DAD89373.1"/>
    <property type="molecule type" value="Genomic_DNA"/>
</dbReference>
<sequence length="351" mass="39419">MSRLKSNPLGTFLNLLQVNLADNTRLRHVLDFADVVLRTVDRTGILSINHIDSFTQTQNHRSCFGTNNRAIGGGLLQVRNVLVINPLERYCGYGHTVGLPEVVLIFFVKHKPLTLGIDAPPNFIQLEIGSIHLERSFQNTRVVGSVLGSQPPEVLGAVRSTQPGHLQSSIFSLDEQTLIRRQVVIATILSQIEVELFIREERDVCFSQYNLQVFNVTHTVTSAFPVPLDEKPQLFLGTNTVMVDTQLVGIVTELFEAQLTQRDFGIVNRLVVLFFILQLVIFQTILFVLSRIIEVGHFRSRGVVIYPQLGSDRFVLERTESCGFIHTLVCTARDHQGSYPIRDAKHTVTPP</sequence>